<reference evidence="2" key="1">
    <citation type="submission" date="2016-12" db="EMBL/GenBank/DDBJ databases">
        <title>The genomes of Aspergillus section Nigri reveals drivers in fungal speciation.</title>
        <authorList>
            <consortium name="DOE Joint Genome Institute"/>
            <person name="Vesth T.C."/>
            <person name="Nybo J."/>
            <person name="Theobald S."/>
            <person name="Brandl J."/>
            <person name="Frisvad J.C."/>
            <person name="Nielsen K.F."/>
            <person name="Lyhne E.K."/>
            <person name="Kogle M.E."/>
            <person name="Kuo A."/>
            <person name="Riley R."/>
            <person name="Clum A."/>
            <person name="Nolan M."/>
            <person name="Lipzen A."/>
            <person name="Salamov A."/>
            <person name="Henrissat B."/>
            <person name="Wiebenga A."/>
            <person name="De vries R.P."/>
            <person name="Grigoriev I.V."/>
            <person name="Mortensen U.H."/>
            <person name="Andersen M.R."/>
            <person name="Baker S.E."/>
        </authorList>
    </citation>
    <scope>NUCLEOTIDE SEQUENCE</scope>
    <source>
        <strain evidence="2">IBT 28561</strain>
    </source>
</reference>
<evidence type="ECO:0000256" key="1">
    <source>
        <dbReference type="SAM" id="SignalP"/>
    </source>
</evidence>
<comment type="caution">
    <text evidence="2">The sequence shown here is derived from an EMBL/GenBank/DDBJ whole genome shotgun (WGS) entry which is preliminary data.</text>
</comment>
<dbReference type="EMBL" id="MSFM01000002">
    <property type="protein sequence ID" value="PKY07634.1"/>
    <property type="molecule type" value="Genomic_DNA"/>
</dbReference>
<organism evidence="2 3">
    <name type="scientific">Aspergillus campestris (strain IBT 28561)</name>
    <dbReference type="NCBI Taxonomy" id="1392248"/>
    <lineage>
        <taxon>Eukaryota</taxon>
        <taxon>Fungi</taxon>
        <taxon>Dikarya</taxon>
        <taxon>Ascomycota</taxon>
        <taxon>Pezizomycotina</taxon>
        <taxon>Eurotiomycetes</taxon>
        <taxon>Eurotiomycetidae</taxon>
        <taxon>Eurotiales</taxon>
        <taxon>Aspergillaceae</taxon>
        <taxon>Aspergillus</taxon>
        <taxon>Aspergillus subgen. Circumdati</taxon>
    </lineage>
</organism>
<dbReference type="GeneID" id="36548464"/>
<evidence type="ECO:0008006" key="4">
    <source>
        <dbReference type="Google" id="ProtNLM"/>
    </source>
</evidence>
<sequence>MKNFLVPLLCLTATSSALAVPPNNATFEENGLEKRNLIRAGGMFVKFLRGTKAGERTEGRLDHLGYGKARPYEMESGNCLMYISTQGGGNCNVNTTPGESTGKDREPTEHDGDWNVCWWDDEKKISGKQYFTDPGIGKYSIVFTAKDKDEVNEDIEGAEGCQGEGICNPQITFYRDDREIILNTWESMSGDVDKEYGEGLCSGGVKDQFKKGGMVFGYT</sequence>
<protein>
    <recommendedName>
        <fullName evidence="4">Allergen Asp f 4</fullName>
    </recommendedName>
</protein>
<keyword evidence="3" id="KW-1185">Reference proteome</keyword>
<proteinExistence type="predicted"/>
<dbReference type="OrthoDB" id="2119228at2759"/>
<feature type="signal peptide" evidence="1">
    <location>
        <begin position="1"/>
        <end position="19"/>
    </location>
</feature>
<feature type="chain" id="PRO_5014121044" description="Allergen Asp f 4" evidence="1">
    <location>
        <begin position="20"/>
        <end position="219"/>
    </location>
</feature>
<accession>A0A2I1DCN6</accession>
<dbReference type="Proteomes" id="UP000234254">
    <property type="component" value="Unassembled WGS sequence"/>
</dbReference>
<keyword evidence="1" id="KW-0732">Signal</keyword>
<gene>
    <name evidence="2" type="ORF">P168DRAFT_325015</name>
</gene>
<evidence type="ECO:0000313" key="3">
    <source>
        <dbReference type="Proteomes" id="UP000234254"/>
    </source>
</evidence>
<name>A0A2I1DCN6_ASPC2</name>
<dbReference type="VEuPathDB" id="FungiDB:P168DRAFT_325015"/>
<dbReference type="AlphaFoldDB" id="A0A2I1DCN6"/>
<evidence type="ECO:0000313" key="2">
    <source>
        <dbReference type="EMBL" id="PKY07634.1"/>
    </source>
</evidence>
<dbReference type="RefSeq" id="XP_024696228.1">
    <property type="nucleotide sequence ID" value="XM_024840940.1"/>
</dbReference>